<proteinExistence type="inferred from homology"/>
<evidence type="ECO:0000256" key="5">
    <source>
        <dbReference type="ARBA" id="ARBA00022734"/>
    </source>
</evidence>
<accession>A0A3D9L248</accession>
<evidence type="ECO:0000256" key="7">
    <source>
        <dbReference type="ARBA" id="ARBA00023157"/>
    </source>
</evidence>
<keyword evidence="6" id="KW-0106">Calcium</keyword>
<reference evidence="11 12" key="1">
    <citation type="submission" date="2018-07" db="EMBL/GenBank/DDBJ databases">
        <title>Genomic Encyclopedia of Type Strains, Phase IV (KMG-IV): sequencing the most valuable type-strain genomes for metagenomic binning, comparative biology and taxonomic classification.</title>
        <authorList>
            <person name="Goeker M."/>
        </authorList>
    </citation>
    <scope>NUCLEOTIDE SEQUENCE [LARGE SCALE GENOMIC DNA]</scope>
    <source>
        <strain evidence="11 12">DSM 4134</strain>
    </source>
</reference>
<dbReference type="SMART" id="SM00607">
    <property type="entry name" value="FTP"/>
    <property type="match status" value="1"/>
</dbReference>
<comment type="caution">
    <text evidence="11">The sequence shown here is derived from an EMBL/GenBank/DDBJ whole genome shotgun (WGS) entry which is preliminary data.</text>
</comment>
<dbReference type="Pfam" id="PF22633">
    <property type="entry name" value="F5_F8_type_C_2"/>
    <property type="match status" value="1"/>
</dbReference>
<dbReference type="InterPro" id="IPR006585">
    <property type="entry name" value="FTP1"/>
</dbReference>
<comment type="function">
    <text evidence="1">Acts as a defensive agent. Recognizes blood group fucosylated oligosaccharides including A, B, H and Lewis B-type antigens. Does not recognize Lewis A antigen and has low affinity for monovalent haptens.</text>
</comment>
<dbReference type="InterPro" id="IPR005084">
    <property type="entry name" value="CBM6"/>
</dbReference>
<dbReference type="PANTHER" id="PTHR45713:SF6">
    <property type="entry name" value="F5_8 TYPE C DOMAIN-CONTAINING PROTEIN"/>
    <property type="match status" value="1"/>
</dbReference>
<dbReference type="OrthoDB" id="903507at2"/>
<keyword evidence="4" id="KW-0479">Metal-binding</keyword>
<evidence type="ECO:0000259" key="10">
    <source>
        <dbReference type="PROSITE" id="PS51175"/>
    </source>
</evidence>
<sequence>MLKHSYLFKCSRQLAQRLCLMTFSLLSAYALSAQTTVYSLDDLKPYLDDDNVHVILSPGTYTVTGAEALNGDYPDTVIMNGKTNKVLFLFKGNNSTYDFTGVTINVETSVFSSLGNYDVNEIQILGNNNVLKNLTLVDLGSVDDRPTKRAQNIVMDGSGNRIEGFHVTVKGSYPYGYGDAFGKGGSWTIKHYKHSGCLIRGESNHLKNSTFIQRSYGHCLFMQAASNPIIEGCYIEGEMRSTDDMLAETSGPAYDIDFQTVWGYRLPPGYMLSLGEGGIRAYNAGTTRIDGVEYQRGTSNPTVLNCTIKNMRTGVVLAHASGTKYVEGCSAIGCETGFSLGSNGDLVNCSADAAYGWVYKDAYDSNNGVNADITVLPPSAPYYNGSGVLAYIGGYNHNITLRSSDPNPNQGIQVMFGGDLPGIRFLNGANASQNNHTPDNVTLNNFTGFPVLLTSGSSNISGQSCGTITDNGTSNTLSQSTACNSNIALFGMASQSSTGYGGVANRAIDGDTNGKWSGNSVTHTNNEANPWWEVALDTVYSIGDINIFNRTDGCCKARLTNFTVSVINGGSTTFSQSYTSYPDPSITVDAGGAIGDVVRVQLDDTNPLSLAEVQVFESVNTITVQENETGFCGVEGTIDSNHAGHTGTGFANTTNSLGTGIDYEIDGDAGDYTLVWRYASTSDRPADLIVNSSTVASNIAFDLTGAWTSWANTAAVTVNLAAGVKTVRLEGVTSSGLANIDYMEVTGPNVAASSCTSGARKADTQPKVALSVYPNPATDVLYIDAPEQQFKHYAIFSLGGQQLRHGVLTADQQKIDVSGLTGGLYMLKLSGAATKTQMMKVVVK</sequence>
<keyword evidence="8" id="KW-0732">Signal</keyword>
<feature type="chain" id="PRO_5017728111" evidence="8">
    <location>
        <begin position="33"/>
        <end position="844"/>
    </location>
</feature>
<dbReference type="GO" id="GO:0010185">
    <property type="term" value="P:regulation of cellular defense response"/>
    <property type="evidence" value="ECO:0007669"/>
    <property type="project" value="UniProtKB-ARBA"/>
</dbReference>
<dbReference type="InterPro" id="IPR051941">
    <property type="entry name" value="BG_Antigen-Binding_Lectin"/>
</dbReference>
<dbReference type="NCBIfam" id="TIGR04183">
    <property type="entry name" value="Por_Secre_tail"/>
    <property type="match status" value="1"/>
</dbReference>
<evidence type="ECO:0000313" key="11">
    <source>
        <dbReference type="EMBL" id="RED98422.1"/>
    </source>
</evidence>
<comment type="similarity">
    <text evidence="2">Belongs to the fucolectin family.</text>
</comment>
<dbReference type="CDD" id="cd04082">
    <property type="entry name" value="CBM35_pectate_lyase-like"/>
    <property type="match status" value="1"/>
</dbReference>
<evidence type="ECO:0000259" key="9">
    <source>
        <dbReference type="PROSITE" id="PS50022"/>
    </source>
</evidence>
<evidence type="ECO:0000256" key="1">
    <source>
        <dbReference type="ARBA" id="ARBA00002219"/>
    </source>
</evidence>
<comment type="subunit">
    <text evidence="3">Homotrimer.</text>
</comment>
<evidence type="ECO:0000256" key="2">
    <source>
        <dbReference type="ARBA" id="ARBA00010147"/>
    </source>
</evidence>
<keyword evidence="5" id="KW-0430">Lectin</keyword>
<feature type="domain" description="F5/8 type C" evidence="9">
    <location>
        <begin position="465"/>
        <end position="575"/>
    </location>
</feature>
<dbReference type="PROSITE" id="PS50022">
    <property type="entry name" value="FA58C_3"/>
    <property type="match status" value="1"/>
</dbReference>
<dbReference type="GO" id="GO:0046872">
    <property type="term" value="F:metal ion binding"/>
    <property type="evidence" value="ECO:0007669"/>
    <property type="project" value="UniProtKB-KW"/>
</dbReference>
<evidence type="ECO:0000313" key="12">
    <source>
        <dbReference type="Proteomes" id="UP000256779"/>
    </source>
</evidence>
<dbReference type="PANTHER" id="PTHR45713">
    <property type="entry name" value="FTP DOMAIN-CONTAINING PROTEIN"/>
    <property type="match status" value="1"/>
</dbReference>
<dbReference type="EMBL" id="QREG01000010">
    <property type="protein sequence ID" value="RED98422.1"/>
    <property type="molecule type" value="Genomic_DNA"/>
</dbReference>
<dbReference type="SUPFAM" id="SSF49785">
    <property type="entry name" value="Galactose-binding domain-like"/>
    <property type="match status" value="2"/>
</dbReference>
<protein>
    <submittedName>
        <fullName evidence="11">Putative secreted protein (Por secretion system target)</fullName>
    </submittedName>
</protein>
<dbReference type="GO" id="GO:0042806">
    <property type="term" value="F:fucose binding"/>
    <property type="evidence" value="ECO:0007669"/>
    <property type="project" value="UniProtKB-ARBA"/>
</dbReference>
<dbReference type="PROSITE" id="PS51175">
    <property type="entry name" value="CBM6"/>
    <property type="match status" value="1"/>
</dbReference>
<name>A0A3D9L248_MARFU</name>
<keyword evidence="7" id="KW-1015">Disulfide bond</keyword>
<evidence type="ECO:0000256" key="8">
    <source>
        <dbReference type="SAM" id="SignalP"/>
    </source>
</evidence>
<dbReference type="Gene3D" id="2.60.120.260">
    <property type="entry name" value="Galactose-binding domain-like"/>
    <property type="match status" value="2"/>
</dbReference>
<dbReference type="InterPro" id="IPR011050">
    <property type="entry name" value="Pectin_lyase_fold/virulence"/>
</dbReference>
<feature type="domain" description="CBM6" evidence="10">
    <location>
        <begin position="623"/>
        <end position="746"/>
    </location>
</feature>
<feature type="signal peptide" evidence="8">
    <location>
        <begin position="1"/>
        <end position="32"/>
    </location>
</feature>
<dbReference type="Proteomes" id="UP000256779">
    <property type="component" value="Unassembled WGS sequence"/>
</dbReference>
<evidence type="ECO:0000256" key="6">
    <source>
        <dbReference type="ARBA" id="ARBA00022837"/>
    </source>
</evidence>
<organism evidence="11 12">
    <name type="scientific">Marinoscillum furvescens DSM 4134</name>
    <dbReference type="NCBI Taxonomy" id="1122208"/>
    <lineage>
        <taxon>Bacteria</taxon>
        <taxon>Pseudomonadati</taxon>
        <taxon>Bacteroidota</taxon>
        <taxon>Cytophagia</taxon>
        <taxon>Cytophagales</taxon>
        <taxon>Reichenbachiellaceae</taxon>
        <taxon>Marinoscillum</taxon>
    </lineage>
</organism>
<dbReference type="InterPro" id="IPR026444">
    <property type="entry name" value="Secre_tail"/>
</dbReference>
<dbReference type="InterPro" id="IPR000421">
    <property type="entry name" value="FA58C"/>
</dbReference>
<dbReference type="SUPFAM" id="SSF51126">
    <property type="entry name" value="Pectin lyase-like"/>
    <property type="match status" value="1"/>
</dbReference>
<evidence type="ECO:0000256" key="3">
    <source>
        <dbReference type="ARBA" id="ARBA00011233"/>
    </source>
</evidence>
<evidence type="ECO:0000256" key="4">
    <source>
        <dbReference type="ARBA" id="ARBA00022723"/>
    </source>
</evidence>
<dbReference type="Pfam" id="PF18962">
    <property type="entry name" value="Por_Secre_tail"/>
    <property type="match status" value="1"/>
</dbReference>
<gene>
    <name evidence="11" type="ORF">C7460_11094</name>
</gene>
<dbReference type="InterPro" id="IPR008979">
    <property type="entry name" value="Galactose-bd-like_sf"/>
</dbReference>
<keyword evidence="12" id="KW-1185">Reference proteome</keyword>
<dbReference type="AlphaFoldDB" id="A0A3D9L248"/>